<dbReference type="FunCoup" id="A0A2V0NUH1">
    <property type="interactions" value="992"/>
</dbReference>
<dbReference type="PRINTS" id="PR01951">
    <property type="entry name" value="LANCEUKARYTE"/>
</dbReference>
<name>A0A2V0NUH1_9CHLO</name>
<evidence type="ECO:0000313" key="4">
    <source>
        <dbReference type="Proteomes" id="UP000247498"/>
    </source>
</evidence>
<dbReference type="Pfam" id="PF05147">
    <property type="entry name" value="LANC_like"/>
    <property type="match status" value="1"/>
</dbReference>
<dbReference type="PANTHER" id="PTHR12736">
    <property type="entry name" value="LANC-LIKE PROTEIN"/>
    <property type="match status" value="1"/>
</dbReference>
<comment type="similarity">
    <text evidence="1">Belongs to the LanC-like protein family.</text>
</comment>
<evidence type="ECO:0000313" key="3">
    <source>
        <dbReference type="EMBL" id="GBF88577.1"/>
    </source>
</evidence>
<accession>A0A2V0NUH1</accession>
<keyword evidence="4" id="KW-1185">Reference proteome</keyword>
<reference evidence="3 4" key="1">
    <citation type="journal article" date="2018" name="Sci. Rep.">
        <title>Raphidocelis subcapitata (=Pseudokirchneriella subcapitata) provides an insight into genome evolution and environmental adaptations in the Sphaeropleales.</title>
        <authorList>
            <person name="Suzuki S."/>
            <person name="Yamaguchi H."/>
            <person name="Nakajima N."/>
            <person name="Kawachi M."/>
        </authorList>
    </citation>
    <scope>NUCLEOTIDE SEQUENCE [LARGE SCALE GENOMIC DNA]</scope>
    <source>
        <strain evidence="3 4">NIES-35</strain>
    </source>
</reference>
<comment type="caution">
    <text evidence="3">The sequence shown here is derived from an EMBL/GenBank/DDBJ whole genome shotgun (WGS) entry which is preliminary data.</text>
</comment>
<evidence type="ECO:0000256" key="2">
    <source>
        <dbReference type="PIRSR" id="PIRSR607822-1"/>
    </source>
</evidence>
<dbReference type="PRINTS" id="PR01950">
    <property type="entry name" value="LANCSUPER"/>
</dbReference>
<dbReference type="EMBL" id="BDRX01000005">
    <property type="protein sequence ID" value="GBF88577.1"/>
    <property type="molecule type" value="Genomic_DNA"/>
</dbReference>
<protein>
    <submittedName>
        <fullName evidence="3">Uncharacterized protein</fullName>
    </submittedName>
</protein>
<dbReference type="InParanoid" id="A0A2V0NUH1"/>
<dbReference type="GO" id="GO:0046872">
    <property type="term" value="F:metal ion binding"/>
    <property type="evidence" value="ECO:0007669"/>
    <property type="project" value="UniProtKB-KW"/>
</dbReference>
<dbReference type="PANTHER" id="PTHR12736:SF7">
    <property type="entry name" value="LANC-LIKE PROTEIN 3"/>
    <property type="match status" value="1"/>
</dbReference>
<sequence length="385" mass="40484">MAAASRHFDNPWGAEPPPLMGQEGLRTVLRAAAAALKAVKAAAAAHSDVSGGSIYVGRGLSYAHGKYLKKHTRQHALGLAERFAADAEALLPARRVTFLEGRSGALAVQAVALEAMAASSVAALPAGECEVLYGRAGYLYSLLWVDAQLGAGTVDGGIVRALVRHLLDEGLAGARASDTAARFGLMYSWHAKHYLGAAHGLSGIVLVLLHALPAVRDVDPSGQGVAALRTACDALAGALLQSGNLPSSLGSREDRLVQWCHGAPGLIPTMIKAEEALGGGRYLAAAEEAARAVWARGLLRKGVGLCHGISGNGYALLSLWRATGEDRYLRMAQAYALFAAERWQSELYDTPDRPASLYEGLAGAVNFWLDVATDPRHSRWPGAEL</sequence>
<feature type="binding site" evidence="2">
    <location>
        <position position="260"/>
    </location>
    <ligand>
        <name>Zn(2+)</name>
        <dbReference type="ChEBI" id="CHEBI:29105"/>
    </ligand>
</feature>
<dbReference type="Gene3D" id="1.50.10.10">
    <property type="match status" value="1"/>
</dbReference>
<dbReference type="InterPro" id="IPR012341">
    <property type="entry name" value="6hp_glycosidase-like_sf"/>
</dbReference>
<dbReference type="CDD" id="cd04794">
    <property type="entry name" value="euk_LANCL"/>
    <property type="match status" value="1"/>
</dbReference>
<evidence type="ECO:0000256" key="1">
    <source>
        <dbReference type="ARBA" id="ARBA00007179"/>
    </source>
</evidence>
<keyword evidence="2" id="KW-0479">Metal-binding</keyword>
<dbReference type="GO" id="GO:0005886">
    <property type="term" value="C:plasma membrane"/>
    <property type="evidence" value="ECO:0007669"/>
    <property type="project" value="TreeGrafter"/>
</dbReference>
<proteinExistence type="inferred from homology"/>
<dbReference type="OrthoDB" id="10257263at2759"/>
<dbReference type="SMART" id="SM01260">
    <property type="entry name" value="LANC_like"/>
    <property type="match status" value="1"/>
</dbReference>
<dbReference type="GO" id="GO:0005975">
    <property type="term" value="P:carbohydrate metabolic process"/>
    <property type="evidence" value="ECO:0007669"/>
    <property type="project" value="InterPro"/>
</dbReference>
<dbReference type="AlphaFoldDB" id="A0A2V0NUH1"/>
<dbReference type="InterPro" id="IPR007822">
    <property type="entry name" value="LANC-like"/>
</dbReference>
<keyword evidence="2" id="KW-0862">Zinc</keyword>
<feature type="binding site" evidence="2">
    <location>
        <position position="306"/>
    </location>
    <ligand>
        <name>Zn(2+)</name>
        <dbReference type="ChEBI" id="CHEBI:29105"/>
    </ligand>
</feature>
<feature type="binding site" evidence="2">
    <location>
        <position position="307"/>
    </location>
    <ligand>
        <name>Zn(2+)</name>
        <dbReference type="ChEBI" id="CHEBI:29105"/>
    </ligand>
</feature>
<dbReference type="GO" id="GO:0031179">
    <property type="term" value="P:peptide modification"/>
    <property type="evidence" value="ECO:0007669"/>
    <property type="project" value="InterPro"/>
</dbReference>
<organism evidence="3 4">
    <name type="scientific">Raphidocelis subcapitata</name>
    <dbReference type="NCBI Taxonomy" id="307507"/>
    <lineage>
        <taxon>Eukaryota</taxon>
        <taxon>Viridiplantae</taxon>
        <taxon>Chlorophyta</taxon>
        <taxon>core chlorophytes</taxon>
        <taxon>Chlorophyceae</taxon>
        <taxon>CS clade</taxon>
        <taxon>Sphaeropleales</taxon>
        <taxon>Selenastraceae</taxon>
        <taxon>Raphidocelis</taxon>
    </lineage>
</organism>
<dbReference type="InterPro" id="IPR020464">
    <property type="entry name" value="LanC-like_prot_euk"/>
</dbReference>
<dbReference type="SUPFAM" id="SSF158745">
    <property type="entry name" value="LanC-like"/>
    <property type="match status" value="1"/>
</dbReference>
<dbReference type="Proteomes" id="UP000247498">
    <property type="component" value="Unassembled WGS sequence"/>
</dbReference>
<gene>
    <name evidence="3" type="ORF">Rsub_01292</name>
</gene>